<protein>
    <submittedName>
        <fullName evidence="2">Uncharacterized protein</fullName>
    </submittedName>
</protein>
<evidence type="ECO:0000313" key="3">
    <source>
        <dbReference type="Proteomes" id="UP000003676"/>
    </source>
</evidence>
<gene>
    <name evidence="2" type="ORF">DESPIG_01345</name>
</gene>
<sequence>MQLAGQQPCLFLPDGQVQTFGQQADQRQPPLLMPIMVRQFFLRRQQFSQIVAESHPDGQTVSGHGVHDPDGMLEHGAAVPAHRPGGDAGDGFQLREPRPPEVELLQDFQKTAGAGQGQSFEQLPAHPFRRDGRKGAFRDLRRQTETIGVQLPAWLAAGEAGQAEKAQGILAESIGRGRAQDPAFQIFQRRGMGMQMPVGIQGQRIDAQVAGGQILSQAPTPERHEFAAVPQADPDAFPHEGGIGMRCQEGGIVSVHGIIQLNRCLSQQDVTDGTTNKVGLHDVIMP</sequence>
<proteinExistence type="predicted"/>
<dbReference type="AlphaFoldDB" id="B6WTD9"/>
<accession>B6WTD9</accession>
<reference evidence="2 3" key="2">
    <citation type="submission" date="2008-10" db="EMBL/GenBank/DDBJ databases">
        <authorList>
            <person name="Fulton L."/>
            <person name="Clifton S."/>
            <person name="Fulton B."/>
            <person name="Xu J."/>
            <person name="Minx P."/>
            <person name="Pepin K.H."/>
            <person name="Johnson M."/>
            <person name="Bhonagiri V."/>
            <person name="Nash W.E."/>
            <person name="Mardis E.R."/>
            <person name="Wilson R.K."/>
        </authorList>
    </citation>
    <scope>NUCLEOTIDE SEQUENCE [LARGE SCALE GENOMIC DNA]</scope>
    <source>
        <strain evidence="2 3">ATCC 29098</strain>
    </source>
</reference>
<evidence type="ECO:0000256" key="1">
    <source>
        <dbReference type="SAM" id="MobiDB-lite"/>
    </source>
</evidence>
<name>B6WTD9_9BACT</name>
<reference evidence="2 3" key="1">
    <citation type="submission" date="2008-10" db="EMBL/GenBank/DDBJ databases">
        <title>Draft genome sequence of Desulvovibrio piger (ATCC 29098).</title>
        <authorList>
            <person name="Sudarsanam P."/>
            <person name="Ley R."/>
            <person name="Guruge J."/>
            <person name="Turnbaugh P.J."/>
            <person name="Mahowald M."/>
            <person name="Liep D."/>
            <person name="Gordon J."/>
        </authorList>
    </citation>
    <scope>NUCLEOTIDE SEQUENCE [LARGE SCALE GENOMIC DNA]</scope>
    <source>
        <strain evidence="2 3">ATCC 29098</strain>
    </source>
</reference>
<dbReference type="Proteomes" id="UP000003676">
    <property type="component" value="Unassembled WGS sequence"/>
</dbReference>
<organism evidence="2 3">
    <name type="scientific">Desulfovibrio piger ATCC 29098</name>
    <dbReference type="NCBI Taxonomy" id="411464"/>
    <lineage>
        <taxon>Bacteria</taxon>
        <taxon>Pseudomonadati</taxon>
        <taxon>Thermodesulfobacteriota</taxon>
        <taxon>Desulfovibrionia</taxon>
        <taxon>Desulfovibrionales</taxon>
        <taxon>Desulfovibrionaceae</taxon>
        <taxon>Desulfovibrio</taxon>
    </lineage>
</organism>
<feature type="region of interest" description="Disordered" evidence="1">
    <location>
        <begin position="54"/>
        <end position="96"/>
    </location>
</feature>
<dbReference type="HOGENOM" id="CLU_972287_0_0_7"/>
<evidence type="ECO:0000313" key="2">
    <source>
        <dbReference type="EMBL" id="EEB33745.1"/>
    </source>
</evidence>
<comment type="caution">
    <text evidence="2">The sequence shown here is derived from an EMBL/GenBank/DDBJ whole genome shotgun (WGS) entry which is preliminary data.</text>
</comment>
<dbReference type="EMBL" id="ABXU01000031">
    <property type="protein sequence ID" value="EEB33745.1"/>
    <property type="molecule type" value="Genomic_DNA"/>
</dbReference>